<evidence type="ECO:0000256" key="3">
    <source>
        <dbReference type="ARBA" id="ARBA00022516"/>
    </source>
</evidence>
<evidence type="ECO:0000256" key="1">
    <source>
        <dbReference type="ARBA" id="ARBA00005194"/>
    </source>
</evidence>
<dbReference type="RefSeq" id="WP_121297876.1">
    <property type="nucleotide sequence ID" value="NZ_QBEW01000040.1"/>
</dbReference>
<dbReference type="GO" id="GO:0006633">
    <property type="term" value="P:fatty acid biosynthetic process"/>
    <property type="evidence" value="ECO:0007669"/>
    <property type="project" value="UniProtKB-UniRule"/>
</dbReference>
<comment type="subunit">
    <text evidence="14">Homodimer.</text>
</comment>
<evidence type="ECO:0000256" key="7">
    <source>
        <dbReference type="ARBA" id="ARBA00023160"/>
    </source>
</evidence>
<gene>
    <name evidence="14" type="primary">fabH</name>
    <name evidence="17" type="ORF">DFR62_0513</name>
</gene>
<comment type="catalytic activity">
    <reaction evidence="12">
        <text>2-methylpropanoyl-CoA + malonyl-[ACP] + H(+) = 4-methyl-3-oxopentanoyl-[ACP] + CO2 + CoA</text>
        <dbReference type="Rhea" id="RHEA:42268"/>
        <dbReference type="Rhea" id="RHEA-COMP:9623"/>
        <dbReference type="Rhea" id="RHEA-COMP:9940"/>
        <dbReference type="ChEBI" id="CHEBI:15378"/>
        <dbReference type="ChEBI" id="CHEBI:16526"/>
        <dbReference type="ChEBI" id="CHEBI:57287"/>
        <dbReference type="ChEBI" id="CHEBI:57338"/>
        <dbReference type="ChEBI" id="CHEBI:78449"/>
        <dbReference type="ChEBI" id="CHEBI:78820"/>
        <dbReference type="EC" id="2.3.1.300"/>
    </reaction>
    <physiologicalReaction direction="left-to-right" evidence="12">
        <dbReference type="Rhea" id="RHEA:42269"/>
    </physiologicalReaction>
</comment>
<keyword evidence="3 14" id="KW-0444">Lipid biosynthesis</keyword>
<keyword evidence="8 14" id="KW-0511">Multifunctional enzyme</keyword>
<feature type="active site" evidence="14">
    <location>
        <position position="112"/>
    </location>
</feature>
<dbReference type="AlphaFoldDB" id="A0A497YIL6"/>
<dbReference type="NCBIfam" id="TIGR00747">
    <property type="entry name" value="fabH"/>
    <property type="match status" value="1"/>
</dbReference>
<dbReference type="PANTHER" id="PTHR43091:SF1">
    <property type="entry name" value="BETA-KETOACYL-[ACYL-CARRIER-PROTEIN] SYNTHASE III, CHLOROPLASTIC"/>
    <property type="match status" value="1"/>
</dbReference>
<keyword evidence="9 14" id="KW-0012">Acyltransferase</keyword>
<feature type="domain" description="Beta-ketoacyl-[acyl-carrier-protein] synthase III N-terminal" evidence="16">
    <location>
        <begin position="106"/>
        <end position="184"/>
    </location>
</feature>
<dbReference type="InterPro" id="IPR016039">
    <property type="entry name" value="Thiolase-like"/>
</dbReference>
<evidence type="ECO:0000256" key="5">
    <source>
        <dbReference type="ARBA" id="ARBA00022832"/>
    </source>
</evidence>
<protein>
    <recommendedName>
        <fullName evidence="14">Beta-ketoacyl-[acyl-carrier-protein] synthase III</fullName>
        <shortName evidence="14">Beta-ketoacyl-ACP synthase III</shortName>
        <shortName evidence="14">KAS III</shortName>
        <ecNumber evidence="14">2.3.1.180</ecNumber>
    </recommendedName>
    <alternativeName>
        <fullName evidence="14">3-oxoacyl-[acyl-carrier-protein] synthase 3</fullName>
    </alternativeName>
    <alternativeName>
        <fullName evidence="14">3-oxoacyl-[acyl-carrier-protein] synthase III</fullName>
    </alternativeName>
</protein>
<dbReference type="PANTHER" id="PTHR43091">
    <property type="entry name" value="3-OXOACYL-[ACYL-CARRIER-PROTEIN] SYNTHASE"/>
    <property type="match status" value="1"/>
</dbReference>
<evidence type="ECO:0000256" key="6">
    <source>
        <dbReference type="ARBA" id="ARBA00023098"/>
    </source>
</evidence>
<evidence type="ECO:0000256" key="9">
    <source>
        <dbReference type="ARBA" id="ARBA00023315"/>
    </source>
</evidence>
<evidence type="ECO:0000259" key="15">
    <source>
        <dbReference type="Pfam" id="PF08541"/>
    </source>
</evidence>
<keyword evidence="14" id="KW-0963">Cytoplasm</keyword>
<dbReference type="FunFam" id="3.40.47.10:FF:000004">
    <property type="entry name" value="3-oxoacyl-[acyl-carrier-protein] synthase 3"/>
    <property type="match status" value="1"/>
</dbReference>
<comment type="function">
    <text evidence="14">Catalyzes the condensation reaction of fatty acid synthesis by the addition to an acyl acceptor of two carbons from malonyl-ACP. Catalyzes the first condensation reaction which initiates fatty acid synthesis and may therefore play a role in governing the total rate of fatty acid production. Possesses both acetoacetyl-ACP synthase and acetyl transacylase activities. Its substrate specificity determines the biosynthesis of branched-chain and/or straight-chain of fatty acids.</text>
</comment>
<sequence>MNAGIIGTGRCLPEDKLTNFDLEQRMDTSDEWIRTMTGIEERRIANDEQDTSDMARVAAQKAIADAGIDPADIGLILVATVTPDRPFPSVACDIQQQIGAVNAAAMDISAACAGFMYGVITAKQFIESDTYRYVLVVGVEKLSKITNWEDRNTAVLFGDGAGAAVIGKVSEGRGILSFELGADGSGGEHLYQDKHLVMNGREVFKFAVRQMGESAINVIEKAGLDKEDVDFLIPHQANIRIMESSRARLDLPVEKMSKTIQKYGNTSAASIPISLVEDLEEGRIKDDDVVVMVGFGGGLTWGAIAMKWGK</sequence>
<evidence type="ECO:0000256" key="2">
    <source>
        <dbReference type="ARBA" id="ARBA00008642"/>
    </source>
</evidence>
<comment type="similarity">
    <text evidence="2 14">Belongs to the thiolase-like superfamily. FabH family.</text>
</comment>
<feature type="active site" evidence="14">
    <location>
        <position position="265"/>
    </location>
</feature>
<evidence type="ECO:0000256" key="10">
    <source>
        <dbReference type="ARBA" id="ARBA00051096"/>
    </source>
</evidence>
<evidence type="ECO:0000256" key="14">
    <source>
        <dbReference type="HAMAP-Rule" id="MF_01815"/>
    </source>
</evidence>
<keyword evidence="5 14" id="KW-0276">Fatty acid metabolism</keyword>
<evidence type="ECO:0000256" key="12">
    <source>
        <dbReference type="ARBA" id="ARBA00052467"/>
    </source>
</evidence>
<evidence type="ECO:0000313" key="18">
    <source>
        <dbReference type="Proteomes" id="UP000280791"/>
    </source>
</evidence>
<keyword evidence="4 14" id="KW-0808">Transferase</keyword>
<feature type="domain" description="Beta-ketoacyl-[acyl-carrier-protein] synthase III C-terminal" evidence="15">
    <location>
        <begin position="219"/>
        <end position="308"/>
    </location>
</feature>
<dbReference type="GO" id="GO:0005737">
    <property type="term" value="C:cytoplasm"/>
    <property type="evidence" value="ECO:0007669"/>
    <property type="project" value="UniProtKB-SubCell"/>
</dbReference>
<dbReference type="EC" id="2.3.1.180" evidence="14"/>
<keyword evidence="18" id="KW-1185">Reference proteome</keyword>
<dbReference type="UniPathway" id="UPA00094"/>
<comment type="catalytic activity">
    <reaction evidence="10">
        <text>malonyl-[ACP] + acetyl-CoA + H(+) = 3-oxobutanoyl-[ACP] + CO2 + CoA</text>
        <dbReference type="Rhea" id="RHEA:12080"/>
        <dbReference type="Rhea" id="RHEA-COMP:9623"/>
        <dbReference type="Rhea" id="RHEA-COMP:9625"/>
        <dbReference type="ChEBI" id="CHEBI:15378"/>
        <dbReference type="ChEBI" id="CHEBI:16526"/>
        <dbReference type="ChEBI" id="CHEBI:57287"/>
        <dbReference type="ChEBI" id="CHEBI:57288"/>
        <dbReference type="ChEBI" id="CHEBI:78449"/>
        <dbReference type="ChEBI" id="CHEBI:78450"/>
        <dbReference type="EC" id="2.3.1.180"/>
    </reaction>
    <physiologicalReaction direction="left-to-right" evidence="10">
        <dbReference type="Rhea" id="RHEA:12081"/>
    </physiologicalReaction>
</comment>
<feature type="active site" evidence="14">
    <location>
        <position position="235"/>
    </location>
</feature>
<reference evidence="17 18" key="1">
    <citation type="submission" date="2018-10" db="EMBL/GenBank/DDBJ databases">
        <title>Genomic Encyclopedia of Type Strains, Phase IV (KMG-IV): sequencing the most valuable type-strain genomes for metagenomic binning, comparative biology and taxonomic classification.</title>
        <authorList>
            <person name="Goeker M."/>
        </authorList>
    </citation>
    <scope>NUCLEOTIDE SEQUENCE [LARGE SCALE GENOMIC DNA]</scope>
    <source>
        <strain evidence="17 18">DSM 20549</strain>
    </source>
</reference>
<feature type="region of interest" description="ACP-binding" evidence="14">
    <location>
        <begin position="236"/>
        <end position="240"/>
    </location>
</feature>
<dbReference type="CDD" id="cd00830">
    <property type="entry name" value="KAS_III"/>
    <property type="match status" value="1"/>
</dbReference>
<dbReference type="Pfam" id="PF08541">
    <property type="entry name" value="ACP_syn_III_C"/>
    <property type="match status" value="1"/>
</dbReference>
<comment type="catalytic activity">
    <reaction evidence="13">
        <text>3-methylbutanoyl-CoA + malonyl-[ACP] + H(+) = 5-methyl-3-oxohexanoyl-[ACP] + CO2 + CoA</text>
        <dbReference type="Rhea" id="RHEA:42272"/>
        <dbReference type="Rhea" id="RHEA-COMP:9623"/>
        <dbReference type="Rhea" id="RHEA-COMP:9941"/>
        <dbReference type="ChEBI" id="CHEBI:15378"/>
        <dbReference type="ChEBI" id="CHEBI:16526"/>
        <dbReference type="ChEBI" id="CHEBI:57287"/>
        <dbReference type="ChEBI" id="CHEBI:57345"/>
        <dbReference type="ChEBI" id="CHEBI:78449"/>
        <dbReference type="ChEBI" id="CHEBI:78822"/>
        <dbReference type="EC" id="2.3.1.300"/>
    </reaction>
    <physiologicalReaction direction="left-to-right" evidence="13">
        <dbReference type="Rhea" id="RHEA:42273"/>
    </physiologicalReaction>
</comment>
<dbReference type="OrthoDB" id="9815506at2"/>
<evidence type="ECO:0000256" key="11">
    <source>
        <dbReference type="ARBA" id="ARBA00052407"/>
    </source>
</evidence>
<comment type="pathway">
    <text evidence="1 14">Lipid metabolism; fatty acid biosynthesis.</text>
</comment>
<accession>A0A497YIL6</accession>
<dbReference type="SUPFAM" id="SSF53901">
    <property type="entry name" value="Thiolase-like"/>
    <property type="match status" value="1"/>
</dbReference>
<evidence type="ECO:0000259" key="16">
    <source>
        <dbReference type="Pfam" id="PF08545"/>
    </source>
</evidence>
<evidence type="ECO:0000256" key="8">
    <source>
        <dbReference type="ARBA" id="ARBA00023268"/>
    </source>
</evidence>
<keyword evidence="7 14" id="KW-0275">Fatty acid biosynthesis</keyword>
<evidence type="ECO:0000256" key="4">
    <source>
        <dbReference type="ARBA" id="ARBA00022679"/>
    </source>
</evidence>
<proteinExistence type="inferred from homology"/>
<name>A0A497YIL6_9BACL</name>
<dbReference type="Proteomes" id="UP000280791">
    <property type="component" value="Unassembled WGS sequence"/>
</dbReference>
<dbReference type="NCBIfam" id="NF006829">
    <property type="entry name" value="PRK09352.1"/>
    <property type="match status" value="1"/>
</dbReference>
<comment type="caution">
    <text evidence="17">The sequence shown here is derived from an EMBL/GenBank/DDBJ whole genome shotgun (WGS) entry which is preliminary data.</text>
</comment>
<comment type="subcellular location">
    <subcellularLocation>
        <location evidence="14">Cytoplasm</location>
    </subcellularLocation>
</comment>
<dbReference type="InterPro" id="IPR013751">
    <property type="entry name" value="ACP_syn_III_N"/>
</dbReference>
<dbReference type="Gene3D" id="3.40.47.10">
    <property type="match status" value="1"/>
</dbReference>
<dbReference type="InterPro" id="IPR004655">
    <property type="entry name" value="FabH"/>
</dbReference>
<dbReference type="InterPro" id="IPR013747">
    <property type="entry name" value="ACP_syn_III_C"/>
</dbReference>
<dbReference type="GO" id="GO:0004315">
    <property type="term" value="F:3-oxoacyl-[acyl-carrier-protein] synthase activity"/>
    <property type="evidence" value="ECO:0007669"/>
    <property type="project" value="InterPro"/>
</dbReference>
<organism evidence="17 18">
    <name type="scientific">Planococcus citreus</name>
    <dbReference type="NCBI Taxonomy" id="1373"/>
    <lineage>
        <taxon>Bacteria</taxon>
        <taxon>Bacillati</taxon>
        <taxon>Bacillota</taxon>
        <taxon>Bacilli</taxon>
        <taxon>Bacillales</taxon>
        <taxon>Caryophanaceae</taxon>
        <taxon>Planococcus</taxon>
    </lineage>
</organism>
<comment type="catalytic activity">
    <reaction evidence="11">
        <text>(2S)-2-methylbutanoyl-CoA + malonyl-[ACP] + H(+) = (4S)-4-methyl-3-oxohexanoyl-[ACP] + CO2 + CoA</text>
        <dbReference type="Rhea" id="RHEA:42276"/>
        <dbReference type="Rhea" id="RHEA-COMP:9623"/>
        <dbReference type="Rhea" id="RHEA-COMP:17148"/>
        <dbReference type="ChEBI" id="CHEBI:15378"/>
        <dbReference type="ChEBI" id="CHEBI:16526"/>
        <dbReference type="ChEBI" id="CHEBI:57287"/>
        <dbReference type="ChEBI" id="CHEBI:78449"/>
        <dbReference type="ChEBI" id="CHEBI:88166"/>
        <dbReference type="ChEBI" id="CHEBI:167462"/>
        <dbReference type="EC" id="2.3.1.300"/>
    </reaction>
    <physiologicalReaction direction="left-to-right" evidence="11">
        <dbReference type="Rhea" id="RHEA:42277"/>
    </physiologicalReaction>
</comment>
<dbReference type="Pfam" id="PF08545">
    <property type="entry name" value="ACP_syn_III"/>
    <property type="match status" value="1"/>
</dbReference>
<dbReference type="EMBL" id="RCCP01000001">
    <property type="protein sequence ID" value="RLJ90369.1"/>
    <property type="molecule type" value="Genomic_DNA"/>
</dbReference>
<comment type="domain">
    <text evidence="14">The last Arg residue of the ACP-binding site is essential for the weak association between ACP/AcpP and FabH.</text>
</comment>
<dbReference type="GO" id="GO:0033818">
    <property type="term" value="F:beta-ketoacyl-acyl-carrier-protein synthase III activity"/>
    <property type="evidence" value="ECO:0007669"/>
    <property type="project" value="UniProtKB-UniRule"/>
</dbReference>
<dbReference type="HAMAP" id="MF_01815">
    <property type="entry name" value="FabH"/>
    <property type="match status" value="1"/>
</dbReference>
<evidence type="ECO:0000256" key="13">
    <source>
        <dbReference type="ARBA" id="ARBA00052985"/>
    </source>
</evidence>
<evidence type="ECO:0000313" key="17">
    <source>
        <dbReference type="EMBL" id="RLJ90369.1"/>
    </source>
</evidence>
<keyword evidence="6 14" id="KW-0443">Lipid metabolism</keyword>